<organism evidence="1">
    <name type="scientific">marine sediment metagenome</name>
    <dbReference type="NCBI Taxonomy" id="412755"/>
    <lineage>
        <taxon>unclassified sequences</taxon>
        <taxon>metagenomes</taxon>
        <taxon>ecological metagenomes</taxon>
    </lineage>
</organism>
<dbReference type="AlphaFoldDB" id="X1HWC4"/>
<comment type="caution">
    <text evidence="1">The sequence shown here is derived from an EMBL/GenBank/DDBJ whole genome shotgun (WGS) entry which is preliminary data.</text>
</comment>
<gene>
    <name evidence="1" type="ORF">S03H2_29203</name>
</gene>
<protein>
    <submittedName>
        <fullName evidence="1">Uncharacterized protein</fullName>
    </submittedName>
</protein>
<proteinExistence type="predicted"/>
<dbReference type="EMBL" id="BARU01017613">
    <property type="protein sequence ID" value="GAH61380.1"/>
    <property type="molecule type" value="Genomic_DNA"/>
</dbReference>
<name>X1HWC4_9ZZZZ</name>
<sequence>TLIKLIILNFLAIYFISITEKKINKLQLPIK</sequence>
<feature type="non-terminal residue" evidence="1">
    <location>
        <position position="1"/>
    </location>
</feature>
<accession>X1HWC4</accession>
<evidence type="ECO:0000313" key="1">
    <source>
        <dbReference type="EMBL" id="GAH61380.1"/>
    </source>
</evidence>
<reference evidence="1" key="1">
    <citation type="journal article" date="2014" name="Front. Microbiol.">
        <title>High frequency of phylogenetically diverse reductive dehalogenase-homologous genes in deep subseafloor sedimentary metagenomes.</title>
        <authorList>
            <person name="Kawai M."/>
            <person name="Futagami T."/>
            <person name="Toyoda A."/>
            <person name="Takaki Y."/>
            <person name="Nishi S."/>
            <person name="Hori S."/>
            <person name="Arai W."/>
            <person name="Tsubouchi T."/>
            <person name="Morono Y."/>
            <person name="Uchiyama I."/>
            <person name="Ito T."/>
            <person name="Fujiyama A."/>
            <person name="Inagaki F."/>
            <person name="Takami H."/>
        </authorList>
    </citation>
    <scope>NUCLEOTIDE SEQUENCE</scope>
    <source>
        <strain evidence="1">Expedition CK06-06</strain>
    </source>
</reference>